<evidence type="ECO:0000256" key="1">
    <source>
        <dbReference type="ARBA" id="ARBA00023125"/>
    </source>
</evidence>
<dbReference type="InterPro" id="IPR009057">
    <property type="entry name" value="Homeodomain-like_sf"/>
</dbReference>
<dbReference type="PROSITE" id="PS50977">
    <property type="entry name" value="HTH_TETR_2"/>
    <property type="match status" value="1"/>
</dbReference>
<dbReference type="Proteomes" id="UP000077407">
    <property type="component" value="Unassembled WGS sequence"/>
</dbReference>
<keyword evidence="1 2" id="KW-0238">DNA-binding</keyword>
<dbReference type="Pfam" id="PF00440">
    <property type="entry name" value="TetR_N"/>
    <property type="match status" value="1"/>
</dbReference>
<feature type="DNA-binding region" description="H-T-H motif" evidence="2">
    <location>
        <begin position="32"/>
        <end position="51"/>
    </location>
</feature>
<proteinExistence type="predicted"/>
<evidence type="ECO:0000259" key="3">
    <source>
        <dbReference type="PROSITE" id="PS50977"/>
    </source>
</evidence>
<evidence type="ECO:0000313" key="4">
    <source>
        <dbReference type="EMBL" id="OAA91669.1"/>
    </source>
</evidence>
<accession>A0A162NC52</accession>
<name>A0A162NC52_9CLOT</name>
<gene>
    <name evidence="4" type="primary">betI_1</name>
    <name evidence="4" type="ORF">WY13_00635</name>
</gene>
<dbReference type="EMBL" id="LITT01000005">
    <property type="protein sequence ID" value="OAA91669.1"/>
    <property type="molecule type" value="Genomic_DNA"/>
</dbReference>
<dbReference type="InterPro" id="IPR001647">
    <property type="entry name" value="HTH_TetR"/>
</dbReference>
<evidence type="ECO:0000256" key="2">
    <source>
        <dbReference type="PROSITE-ProRule" id="PRU00335"/>
    </source>
</evidence>
<dbReference type="GO" id="GO:0003677">
    <property type="term" value="F:DNA binding"/>
    <property type="evidence" value="ECO:0007669"/>
    <property type="project" value="UniProtKB-UniRule"/>
</dbReference>
<dbReference type="SUPFAM" id="SSF46689">
    <property type="entry name" value="Homeodomain-like"/>
    <property type="match status" value="1"/>
</dbReference>
<protein>
    <submittedName>
        <fullName evidence="4">HTH-type transcriptional regulator BetI</fullName>
    </submittedName>
</protein>
<feature type="domain" description="HTH tetR-type" evidence="3">
    <location>
        <begin position="9"/>
        <end position="69"/>
    </location>
</feature>
<reference evidence="4 5" key="1">
    <citation type="journal article" date="2015" name="Biotechnol. Bioeng.">
        <title>Genome sequence and phenotypic characterization of Caulobacter segnis.</title>
        <authorList>
            <person name="Patel S."/>
            <person name="Fletcher B."/>
            <person name="Scott D.C."/>
            <person name="Ely B."/>
        </authorList>
    </citation>
    <scope>NUCLEOTIDE SEQUENCE [LARGE SCALE GENOMIC DNA]</scope>
    <source>
        <strain evidence="4 5">ERI-2</strain>
    </source>
</reference>
<organism evidence="4 5">
    <name type="scientific">Clostridium ljungdahlii</name>
    <dbReference type="NCBI Taxonomy" id="1538"/>
    <lineage>
        <taxon>Bacteria</taxon>
        <taxon>Bacillati</taxon>
        <taxon>Bacillota</taxon>
        <taxon>Clostridia</taxon>
        <taxon>Eubacteriales</taxon>
        <taxon>Clostridiaceae</taxon>
        <taxon>Clostridium</taxon>
    </lineage>
</organism>
<evidence type="ECO:0000313" key="5">
    <source>
        <dbReference type="Proteomes" id="UP000077407"/>
    </source>
</evidence>
<dbReference type="PRINTS" id="PR00455">
    <property type="entry name" value="HTHTETR"/>
</dbReference>
<dbReference type="PATRIC" id="fig|1538.10.peg.1131"/>
<comment type="caution">
    <text evidence="4">The sequence shown here is derived from an EMBL/GenBank/DDBJ whole genome shotgun (WGS) entry which is preliminary data.</text>
</comment>
<dbReference type="RefSeq" id="WP_063554232.1">
    <property type="nucleotide sequence ID" value="NZ_LITT01000005.1"/>
</dbReference>
<sequence length="217" mass="25563">MIKKTIKKHRNMSYFIDAASKIMDEEGVRSITIRKVADMAGYNSATLYNYFENLDELILYASIRHLKEYTFSLSQYINTLHNNIDKYYEIWKYFCKYSFSNPEIYNNIFFVKHSNSISNIIEEYYSIFPEELGDHSENLLPMLLKSNLYERNLALLKILADDGYLKPECLNDLNEMTILLYQGMLTKILNGEQTSSVEECSETMLRYVKQITTSFKN</sequence>
<dbReference type="Gene3D" id="1.10.357.10">
    <property type="entry name" value="Tetracycline Repressor, domain 2"/>
    <property type="match status" value="1"/>
</dbReference>
<dbReference type="OrthoDB" id="5366068at2"/>
<dbReference type="AlphaFoldDB" id="A0A162NC52"/>